<keyword evidence="3" id="KW-1185">Reference proteome</keyword>
<proteinExistence type="predicted"/>
<feature type="region of interest" description="Disordered" evidence="1">
    <location>
        <begin position="1"/>
        <end position="24"/>
    </location>
</feature>
<comment type="caution">
    <text evidence="2">The sequence shown here is derived from an EMBL/GenBank/DDBJ whole genome shotgun (WGS) entry which is preliminary data.</text>
</comment>
<accession>A0A812U8U5</accession>
<feature type="non-terminal residue" evidence="2">
    <location>
        <position position="54"/>
    </location>
</feature>
<name>A0A812U8U5_9DINO</name>
<reference evidence="2" key="1">
    <citation type="submission" date="2021-02" db="EMBL/GenBank/DDBJ databases">
        <authorList>
            <person name="Dougan E. K."/>
            <person name="Rhodes N."/>
            <person name="Thang M."/>
            <person name="Chan C."/>
        </authorList>
    </citation>
    <scope>NUCLEOTIDE SEQUENCE</scope>
</reference>
<evidence type="ECO:0000313" key="2">
    <source>
        <dbReference type="EMBL" id="CAE7556965.1"/>
    </source>
</evidence>
<dbReference type="AlphaFoldDB" id="A0A812U8U5"/>
<sequence>MSATQKSDADAKAMATPADSKQEVKPVKVSKPRIDCIDGCRFALVFPIVIAHFA</sequence>
<dbReference type="Proteomes" id="UP000601435">
    <property type="component" value="Unassembled WGS sequence"/>
</dbReference>
<organism evidence="2 3">
    <name type="scientific">Symbiodinium necroappetens</name>
    <dbReference type="NCBI Taxonomy" id="1628268"/>
    <lineage>
        <taxon>Eukaryota</taxon>
        <taxon>Sar</taxon>
        <taxon>Alveolata</taxon>
        <taxon>Dinophyceae</taxon>
        <taxon>Suessiales</taxon>
        <taxon>Symbiodiniaceae</taxon>
        <taxon>Symbiodinium</taxon>
    </lineage>
</organism>
<gene>
    <name evidence="2" type="ORF">SNEC2469_LOCUS16078</name>
</gene>
<protein>
    <submittedName>
        <fullName evidence="2">Uncharacterized protein</fullName>
    </submittedName>
</protein>
<evidence type="ECO:0000313" key="3">
    <source>
        <dbReference type="Proteomes" id="UP000601435"/>
    </source>
</evidence>
<evidence type="ECO:0000256" key="1">
    <source>
        <dbReference type="SAM" id="MobiDB-lite"/>
    </source>
</evidence>
<dbReference type="EMBL" id="CAJNJA010026257">
    <property type="protein sequence ID" value="CAE7556965.1"/>
    <property type="molecule type" value="Genomic_DNA"/>
</dbReference>